<dbReference type="Gene3D" id="4.10.280.10">
    <property type="entry name" value="Helix-loop-helix DNA-binding domain"/>
    <property type="match status" value="1"/>
</dbReference>
<evidence type="ECO:0000256" key="5">
    <source>
        <dbReference type="ARBA" id="ARBA00023163"/>
    </source>
</evidence>
<keyword evidence="7" id="KW-0175">Coiled coil</keyword>
<feature type="domain" description="BHLH" evidence="9">
    <location>
        <begin position="274"/>
        <end position="333"/>
    </location>
</feature>
<accession>A0ABY7G2L3</accession>
<keyword evidence="5" id="KW-0804">Transcription</keyword>
<keyword evidence="6" id="KW-0539">Nucleus</keyword>
<evidence type="ECO:0000256" key="2">
    <source>
        <dbReference type="ARBA" id="ARBA00008289"/>
    </source>
</evidence>
<comment type="subcellular location">
    <subcellularLocation>
        <location evidence="1">Nucleus</location>
    </subcellularLocation>
</comment>
<keyword evidence="3" id="KW-0805">Transcription regulation</keyword>
<dbReference type="PANTHER" id="PTHR45776">
    <property type="entry name" value="MIP04163P"/>
    <property type="match status" value="1"/>
</dbReference>
<evidence type="ECO:0000256" key="7">
    <source>
        <dbReference type="SAM" id="Coils"/>
    </source>
</evidence>
<gene>
    <name evidence="10" type="ORF">MAR_011260</name>
</gene>
<comment type="similarity">
    <text evidence="2">Belongs to the MiT/TFE family.</text>
</comment>
<proteinExistence type="inferred from homology"/>
<feature type="coiled-coil region" evidence="7">
    <location>
        <begin position="320"/>
        <end position="354"/>
    </location>
</feature>
<evidence type="ECO:0000313" key="10">
    <source>
        <dbReference type="EMBL" id="WAR25556.1"/>
    </source>
</evidence>
<dbReference type="SMART" id="SM00353">
    <property type="entry name" value="HLH"/>
    <property type="match status" value="1"/>
</dbReference>
<dbReference type="Pfam" id="PF15951">
    <property type="entry name" value="MITF_TFEB_C_3_N"/>
    <property type="match status" value="1"/>
</dbReference>
<dbReference type="Pfam" id="PF00010">
    <property type="entry name" value="HLH"/>
    <property type="match status" value="1"/>
</dbReference>
<dbReference type="InterPro" id="IPR031867">
    <property type="entry name" value="MiT/TFE_N"/>
</dbReference>
<reference evidence="10" key="1">
    <citation type="submission" date="2022-11" db="EMBL/GenBank/DDBJ databases">
        <title>Centuries of genome instability and evolution in soft-shell clam transmissible cancer (bioRxiv).</title>
        <authorList>
            <person name="Hart S.F.M."/>
            <person name="Yonemitsu M.A."/>
            <person name="Giersch R.M."/>
            <person name="Beal B.F."/>
            <person name="Arriagada G."/>
            <person name="Davis B.W."/>
            <person name="Ostrander E.A."/>
            <person name="Goff S.P."/>
            <person name="Metzger M.J."/>
        </authorList>
    </citation>
    <scope>NUCLEOTIDE SEQUENCE</scope>
    <source>
        <strain evidence="10">MELC-2E11</strain>
        <tissue evidence="10">Siphon/mantle</tissue>
    </source>
</reference>
<name>A0ABY7G2L3_MYAAR</name>
<dbReference type="Proteomes" id="UP001164746">
    <property type="component" value="Chromosome 14"/>
</dbReference>
<sequence length="359" mass="41062">MVYSDLMLDRKVLKFLVCVKEDGKYRRAPKTTEIKNASTPMRANLKLHLMRAQAQEDEKRERQYSQSHKVSHIPSNGIDVPPQASPSQAPDISVPPQVLEVKTKLENPTKYFMMQKQKTQIQSYLSESHNSAPSAVHSMPNYRVVSSADMSMQLQPHCGSAPVDPDSPLSVGMSSTATSMSEVESLLNDLQDLDQVDLNQDDDLKFITPSLVQMSSSTIPSSNDYMFTPISETTTTAQSAPSMLPGQRIMTPPYLTEDDARMWAKERQKKDNHNMIERRRRFNINDRIKELGTLLPKSIDPSWMFCSDLRQNKGSILKASVDYIRKLRRDQDRLRQLEEKQRQTEMQNRKMMLRVQAVI</sequence>
<organism evidence="10 11">
    <name type="scientific">Mya arenaria</name>
    <name type="common">Soft-shell clam</name>
    <dbReference type="NCBI Taxonomy" id="6604"/>
    <lineage>
        <taxon>Eukaryota</taxon>
        <taxon>Metazoa</taxon>
        <taxon>Spiralia</taxon>
        <taxon>Lophotrochozoa</taxon>
        <taxon>Mollusca</taxon>
        <taxon>Bivalvia</taxon>
        <taxon>Autobranchia</taxon>
        <taxon>Heteroconchia</taxon>
        <taxon>Euheterodonta</taxon>
        <taxon>Imparidentia</taxon>
        <taxon>Neoheterodontei</taxon>
        <taxon>Myida</taxon>
        <taxon>Myoidea</taxon>
        <taxon>Myidae</taxon>
        <taxon>Mya</taxon>
    </lineage>
</organism>
<dbReference type="CDD" id="cd11397">
    <property type="entry name" value="bHLHzip_MITF_like"/>
    <property type="match status" value="1"/>
</dbReference>
<evidence type="ECO:0000256" key="1">
    <source>
        <dbReference type="ARBA" id="ARBA00004123"/>
    </source>
</evidence>
<evidence type="ECO:0000256" key="3">
    <source>
        <dbReference type="ARBA" id="ARBA00023015"/>
    </source>
</evidence>
<dbReference type="PANTHER" id="PTHR45776:SF2">
    <property type="entry name" value="MIP04163P"/>
    <property type="match status" value="1"/>
</dbReference>
<keyword evidence="4" id="KW-0238">DNA-binding</keyword>
<feature type="region of interest" description="Disordered" evidence="8">
    <location>
        <begin position="52"/>
        <end position="93"/>
    </location>
</feature>
<evidence type="ECO:0000256" key="8">
    <source>
        <dbReference type="SAM" id="MobiDB-lite"/>
    </source>
</evidence>
<dbReference type="InterPro" id="IPR011598">
    <property type="entry name" value="bHLH_dom"/>
</dbReference>
<keyword evidence="11" id="KW-1185">Reference proteome</keyword>
<feature type="compositionally biased region" description="Basic and acidic residues" evidence="8">
    <location>
        <begin position="54"/>
        <end position="63"/>
    </location>
</feature>
<protein>
    <submittedName>
        <fullName evidence="10">MITF-like protein</fullName>
    </submittedName>
</protein>
<evidence type="ECO:0000256" key="4">
    <source>
        <dbReference type="ARBA" id="ARBA00023125"/>
    </source>
</evidence>
<dbReference type="InterPro" id="IPR036638">
    <property type="entry name" value="HLH_DNA-bd_sf"/>
</dbReference>
<dbReference type="EMBL" id="CP111025">
    <property type="protein sequence ID" value="WAR25556.1"/>
    <property type="molecule type" value="Genomic_DNA"/>
</dbReference>
<evidence type="ECO:0000259" key="9">
    <source>
        <dbReference type="SMART" id="SM00353"/>
    </source>
</evidence>
<dbReference type="SUPFAM" id="SSF47459">
    <property type="entry name" value="HLH, helix-loop-helix DNA-binding domain"/>
    <property type="match status" value="1"/>
</dbReference>
<evidence type="ECO:0000256" key="6">
    <source>
        <dbReference type="ARBA" id="ARBA00023242"/>
    </source>
</evidence>
<evidence type="ECO:0000313" key="11">
    <source>
        <dbReference type="Proteomes" id="UP001164746"/>
    </source>
</evidence>